<keyword evidence="3" id="KW-1185">Reference proteome</keyword>
<proteinExistence type="predicted"/>
<gene>
    <name evidence="2" type="ORF">E4Z66_17190</name>
</gene>
<dbReference type="Proteomes" id="UP000306602">
    <property type="component" value="Unassembled WGS sequence"/>
</dbReference>
<comment type="caution">
    <text evidence="2">The sequence shown here is derived from an EMBL/GenBank/DDBJ whole genome shotgun (WGS) entry which is preliminary data.</text>
</comment>
<keyword evidence="1" id="KW-0812">Transmembrane</keyword>
<organism evidence="2 3">
    <name type="scientific">Aliishimia ponticola</name>
    <dbReference type="NCBI Taxonomy" id="2499833"/>
    <lineage>
        <taxon>Bacteria</taxon>
        <taxon>Pseudomonadati</taxon>
        <taxon>Pseudomonadota</taxon>
        <taxon>Alphaproteobacteria</taxon>
        <taxon>Rhodobacterales</taxon>
        <taxon>Paracoccaceae</taxon>
        <taxon>Aliishimia</taxon>
    </lineage>
</organism>
<dbReference type="RefSeq" id="WP_136464292.1">
    <property type="nucleotide sequence ID" value="NZ_SRKY01000005.1"/>
</dbReference>
<protein>
    <recommendedName>
        <fullName evidence="4">LPS export ABC transporter periplasmic protein LptC</fullName>
    </recommendedName>
</protein>
<evidence type="ECO:0000313" key="3">
    <source>
        <dbReference type="Proteomes" id="UP000306602"/>
    </source>
</evidence>
<name>A0A4S4N828_9RHOB</name>
<dbReference type="Pfam" id="PF06835">
    <property type="entry name" value="LptC"/>
    <property type="match status" value="1"/>
</dbReference>
<dbReference type="InterPro" id="IPR010664">
    <property type="entry name" value="LipoPS_assembly_LptC-rel"/>
</dbReference>
<keyword evidence="1" id="KW-1133">Transmembrane helix</keyword>
<evidence type="ECO:0008006" key="4">
    <source>
        <dbReference type="Google" id="ProtNLM"/>
    </source>
</evidence>
<evidence type="ECO:0000256" key="1">
    <source>
        <dbReference type="SAM" id="Phobius"/>
    </source>
</evidence>
<evidence type="ECO:0000313" key="2">
    <source>
        <dbReference type="EMBL" id="THH34705.1"/>
    </source>
</evidence>
<dbReference type="EMBL" id="SRKY01000005">
    <property type="protein sequence ID" value="THH34705.1"/>
    <property type="molecule type" value="Genomic_DNA"/>
</dbReference>
<dbReference type="OrthoDB" id="7871110at2"/>
<keyword evidence="1" id="KW-0472">Membrane</keyword>
<sequence>MAADRYTRMVTFFKVALPLIALAILSTLFLLSSRIRPGDNIPFAETEIDERIRGQQVTGPFFSGVTSRGDRISFSATNVVTGEDRSQEAHDLNAQLDFSTGGSVTLEATRGKIELGNDMATLLGDILIDSTTGFRMVTNTVITSLTGIDVTAPGEVRATGPAGTLTAGQMRITSNETNGNVEILFSGGVMLVYEPGKQEK</sequence>
<feature type="transmembrane region" description="Helical" evidence="1">
    <location>
        <begin position="12"/>
        <end position="31"/>
    </location>
</feature>
<accession>A0A4S4N828</accession>
<dbReference type="AlphaFoldDB" id="A0A4S4N828"/>
<reference evidence="2 3" key="1">
    <citation type="submission" date="2019-04" db="EMBL/GenBank/DDBJ databases">
        <title>Shimia ponticola sp. nov., isolated from seawater.</title>
        <authorList>
            <person name="Kim Y.-O."/>
            <person name="Yoon J.-H."/>
        </authorList>
    </citation>
    <scope>NUCLEOTIDE SEQUENCE [LARGE SCALE GENOMIC DNA]</scope>
    <source>
        <strain evidence="2 3">MYP11</strain>
    </source>
</reference>